<evidence type="ECO:0008006" key="3">
    <source>
        <dbReference type="Google" id="ProtNLM"/>
    </source>
</evidence>
<accession>A0A7D5P4C0</accession>
<name>A0A7D5P4C0_9EURY</name>
<sequence length="98" mass="11366">MWRSSRRGRDEVTCIACGDSVARSEAREYDKFGDRWERAGKEFEHLCKPCDRERCHQPRGNLEALLEDVETAADGRDRDAFLATYLELAERADSVEER</sequence>
<proteinExistence type="predicted"/>
<dbReference type="Pfam" id="PF24443">
    <property type="entry name" value="DUF7562"/>
    <property type="match status" value="1"/>
</dbReference>
<keyword evidence="2" id="KW-1185">Reference proteome</keyword>
<protein>
    <recommendedName>
        <fullName evidence="3">Small CPxCG-related zinc finger protein</fullName>
    </recommendedName>
</protein>
<dbReference type="GeneID" id="56077690"/>
<evidence type="ECO:0000313" key="1">
    <source>
        <dbReference type="EMBL" id="QLH77142.1"/>
    </source>
</evidence>
<dbReference type="EMBL" id="CP058910">
    <property type="protein sequence ID" value="QLH77142.1"/>
    <property type="molecule type" value="Genomic_DNA"/>
</dbReference>
<gene>
    <name evidence="1" type="ORF">HZS55_07465</name>
</gene>
<evidence type="ECO:0000313" key="2">
    <source>
        <dbReference type="Proteomes" id="UP000509667"/>
    </source>
</evidence>
<dbReference type="KEGG" id="hrr:HZS55_07465"/>
<dbReference type="Proteomes" id="UP000509667">
    <property type="component" value="Chromosome"/>
</dbReference>
<reference evidence="1 2" key="1">
    <citation type="submission" date="2020-07" db="EMBL/GenBank/DDBJ databases">
        <title>Halosimplex pelagicum sp. nov. and Halosimplex rubrum sp. nov., isolated from salted brown alga Laminaria, and emended description of the genus Halosimplex.</title>
        <authorList>
            <person name="Cui H."/>
        </authorList>
    </citation>
    <scope>NUCLEOTIDE SEQUENCE [LARGE SCALE GENOMIC DNA]</scope>
    <source>
        <strain evidence="1 2">R27</strain>
    </source>
</reference>
<dbReference type="InterPro" id="IPR055984">
    <property type="entry name" value="DUF7562"/>
</dbReference>
<dbReference type="OrthoDB" id="165365at2157"/>
<dbReference type="RefSeq" id="WP_179911072.1">
    <property type="nucleotide sequence ID" value="NZ_CP058910.1"/>
</dbReference>
<organism evidence="1 2">
    <name type="scientific">Halosimplex rubrum</name>
    <dbReference type="NCBI Taxonomy" id="869889"/>
    <lineage>
        <taxon>Archaea</taxon>
        <taxon>Methanobacteriati</taxon>
        <taxon>Methanobacteriota</taxon>
        <taxon>Stenosarchaea group</taxon>
        <taxon>Halobacteria</taxon>
        <taxon>Halobacteriales</taxon>
        <taxon>Haloarculaceae</taxon>
        <taxon>Halosimplex</taxon>
    </lineage>
</organism>
<dbReference type="AlphaFoldDB" id="A0A7D5P4C0"/>